<organism evidence="6 7">
    <name type="scientific">Helianthus annuus</name>
    <name type="common">Common sunflower</name>
    <dbReference type="NCBI Taxonomy" id="4232"/>
    <lineage>
        <taxon>Eukaryota</taxon>
        <taxon>Viridiplantae</taxon>
        <taxon>Streptophyta</taxon>
        <taxon>Embryophyta</taxon>
        <taxon>Tracheophyta</taxon>
        <taxon>Spermatophyta</taxon>
        <taxon>Magnoliopsida</taxon>
        <taxon>eudicotyledons</taxon>
        <taxon>Gunneridae</taxon>
        <taxon>Pentapetalae</taxon>
        <taxon>asterids</taxon>
        <taxon>campanulids</taxon>
        <taxon>Asterales</taxon>
        <taxon>Asteraceae</taxon>
        <taxon>Asteroideae</taxon>
        <taxon>Heliantheae alliance</taxon>
        <taxon>Heliantheae</taxon>
        <taxon>Helianthus</taxon>
    </lineage>
</organism>
<evidence type="ECO:0000256" key="1">
    <source>
        <dbReference type="ARBA" id="ARBA00004370"/>
    </source>
</evidence>
<keyword evidence="2 4" id="KW-0472">Membrane</keyword>
<dbReference type="GO" id="GO:0098542">
    <property type="term" value="P:defense response to other organism"/>
    <property type="evidence" value="ECO:0007669"/>
    <property type="project" value="InterPro"/>
</dbReference>
<dbReference type="GO" id="GO:0016020">
    <property type="term" value="C:membrane"/>
    <property type="evidence" value="ECO:0007669"/>
    <property type="project" value="UniProtKB-SubCell"/>
</dbReference>
<evidence type="ECO:0000256" key="4">
    <source>
        <dbReference type="SAM" id="Phobius"/>
    </source>
</evidence>
<keyword evidence="4" id="KW-1133">Transmembrane helix</keyword>
<feature type="compositionally biased region" description="Polar residues" evidence="3">
    <location>
        <begin position="45"/>
        <end position="54"/>
    </location>
</feature>
<feature type="region of interest" description="Disordered" evidence="3">
    <location>
        <begin position="26"/>
        <end position="134"/>
    </location>
</feature>
<gene>
    <name evidence="6" type="ORF">HanXRQr2_Chr17g0829651</name>
</gene>
<comment type="subcellular location">
    <subcellularLocation>
        <location evidence="1">Membrane</location>
    </subcellularLocation>
</comment>
<reference evidence="6" key="1">
    <citation type="journal article" date="2017" name="Nature">
        <title>The sunflower genome provides insights into oil metabolism, flowering and Asterid evolution.</title>
        <authorList>
            <person name="Badouin H."/>
            <person name="Gouzy J."/>
            <person name="Grassa C.J."/>
            <person name="Murat F."/>
            <person name="Staton S.E."/>
            <person name="Cottret L."/>
            <person name="Lelandais-Briere C."/>
            <person name="Owens G.L."/>
            <person name="Carrere S."/>
            <person name="Mayjonade B."/>
            <person name="Legrand L."/>
            <person name="Gill N."/>
            <person name="Kane N.C."/>
            <person name="Bowers J.E."/>
            <person name="Hubner S."/>
            <person name="Bellec A."/>
            <person name="Berard A."/>
            <person name="Berges H."/>
            <person name="Blanchet N."/>
            <person name="Boniface M.C."/>
            <person name="Brunel D."/>
            <person name="Catrice O."/>
            <person name="Chaidir N."/>
            <person name="Claudel C."/>
            <person name="Donnadieu C."/>
            <person name="Faraut T."/>
            <person name="Fievet G."/>
            <person name="Helmstetter N."/>
            <person name="King M."/>
            <person name="Knapp S.J."/>
            <person name="Lai Z."/>
            <person name="Le Paslier M.C."/>
            <person name="Lippi Y."/>
            <person name="Lorenzon L."/>
            <person name="Mandel J.R."/>
            <person name="Marage G."/>
            <person name="Marchand G."/>
            <person name="Marquand E."/>
            <person name="Bret-Mestries E."/>
            <person name="Morien E."/>
            <person name="Nambeesan S."/>
            <person name="Nguyen T."/>
            <person name="Pegot-Espagnet P."/>
            <person name="Pouilly N."/>
            <person name="Raftis F."/>
            <person name="Sallet E."/>
            <person name="Schiex T."/>
            <person name="Thomas J."/>
            <person name="Vandecasteele C."/>
            <person name="Vares D."/>
            <person name="Vear F."/>
            <person name="Vautrin S."/>
            <person name="Crespi M."/>
            <person name="Mangin B."/>
            <person name="Burke J.M."/>
            <person name="Salse J."/>
            <person name="Munos S."/>
            <person name="Vincourt P."/>
            <person name="Rieseberg L.H."/>
            <person name="Langlade N.B."/>
        </authorList>
    </citation>
    <scope>NUCLEOTIDE SEQUENCE</scope>
    <source>
        <tissue evidence="6">Leaves</tissue>
    </source>
</reference>
<name>A0A9K3GVS9_HELAN</name>
<dbReference type="EMBL" id="MNCJ02000332">
    <property type="protein sequence ID" value="KAF5757692.1"/>
    <property type="molecule type" value="Genomic_DNA"/>
</dbReference>
<dbReference type="Gramene" id="mRNA:HanXRQr2_Chr17g0829651">
    <property type="protein sequence ID" value="CDS:HanXRQr2_Chr17g0829651.1"/>
    <property type="gene ID" value="HanXRQr2_Chr17g0829651"/>
</dbReference>
<proteinExistence type="predicted"/>
<keyword evidence="7" id="KW-1185">Reference proteome</keyword>
<keyword evidence="5" id="KW-0732">Signal</keyword>
<feature type="compositionally biased region" description="Pro residues" evidence="3">
    <location>
        <begin position="97"/>
        <end position="111"/>
    </location>
</feature>
<dbReference type="AlphaFoldDB" id="A0A9K3GVS9"/>
<evidence type="ECO:0000313" key="7">
    <source>
        <dbReference type="Proteomes" id="UP000215914"/>
    </source>
</evidence>
<dbReference type="Proteomes" id="UP000215914">
    <property type="component" value="Unassembled WGS sequence"/>
</dbReference>
<sequence>MLTILIFILNHLEPLMFQSRETNPHFQPRVQRYPPPHDSDGPNVLGSQVPQRFQPSPPSESPLPVVPLLPHPKQPSSHLPISSPGSGQGSGSGSRPGPGPAPVPVSIPPRGPQHSHPPHTTHQGTPFSRYPSPPLLVPPPRKTKHLTWLIAICCALFWIIVILGGLILLIVYLAYRPHYPKFDITSASLNAAYLDLGYLLNGDITLLANFTNPNKKVSVEFRYMVINLYFEGTLIAARYVEPLSVSPRAYKLRDVHMVSSQIPFSRIRVAHLNEQMRTGRVMFEAKSYLRTTSTIGGFFRYSYWLYGHCKFAMSSPPSGTLVGKNCVTKR</sequence>
<feature type="compositionally biased region" description="Pro residues" evidence="3">
    <location>
        <begin position="55"/>
        <end position="73"/>
    </location>
</feature>
<evidence type="ECO:0000256" key="2">
    <source>
        <dbReference type="ARBA" id="ARBA00023136"/>
    </source>
</evidence>
<evidence type="ECO:0000313" key="6">
    <source>
        <dbReference type="EMBL" id="KAF5757692.1"/>
    </source>
</evidence>
<evidence type="ECO:0008006" key="8">
    <source>
        <dbReference type="Google" id="ProtNLM"/>
    </source>
</evidence>
<feature type="chain" id="PRO_5039886236" description="Late embryogenesis abundant protein LEA-2 subgroup domain-containing protein" evidence="5">
    <location>
        <begin position="18"/>
        <end position="330"/>
    </location>
</feature>
<feature type="compositionally biased region" description="Low complexity" evidence="3">
    <location>
        <begin position="112"/>
        <end position="126"/>
    </location>
</feature>
<evidence type="ECO:0000256" key="5">
    <source>
        <dbReference type="SAM" id="SignalP"/>
    </source>
</evidence>
<keyword evidence="4" id="KW-0812">Transmembrane</keyword>
<evidence type="ECO:0000256" key="3">
    <source>
        <dbReference type="SAM" id="MobiDB-lite"/>
    </source>
</evidence>
<dbReference type="PANTHER" id="PTHR31234">
    <property type="entry name" value="LATE EMBRYOGENESIS ABUNDANT (LEA) HYDROXYPROLINE-RICH GLYCOPROTEIN FAMILY"/>
    <property type="match status" value="1"/>
</dbReference>
<accession>A0A9K3GVS9</accession>
<reference evidence="6" key="2">
    <citation type="submission" date="2020-06" db="EMBL/GenBank/DDBJ databases">
        <title>Helianthus annuus Genome sequencing and assembly Release 2.</title>
        <authorList>
            <person name="Gouzy J."/>
            <person name="Langlade N."/>
            <person name="Munos S."/>
        </authorList>
    </citation>
    <scope>NUCLEOTIDE SEQUENCE</scope>
    <source>
        <tissue evidence="6">Leaves</tissue>
    </source>
</reference>
<comment type="caution">
    <text evidence="6">The sequence shown here is derived from an EMBL/GenBank/DDBJ whole genome shotgun (WGS) entry which is preliminary data.</text>
</comment>
<feature type="transmembrane region" description="Helical" evidence="4">
    <location>
        <begin position="148"/>
        <end position="175"/>
    </location>
</feature>
<dbReference type="InterPro" id="IPR044839">
    <property type="entry name" value="NDR1-like"/>
</dbReference>
<feature type="signal peptide" evidence="5">
    <location>
        <begin position="1"/>
        <end position="17"/>
    </location>
</feature>
<protein>
    <recommendedName>
        <fullName evidence="8">Late embryogenesis abundant protein LEA-2 subgroup domain-containing protein</fullName>
    </recommendedName>
</protein>
<dbReference type="PANTHER" id="PTHR31234:SF42">
    <property type="entry name" value="LATE EMBRYOGENESIS ABUNDANT (LEA) HYDROXYPROLINE-RICH GLYCOPROTEIN FAMILY"/>
    <property type="match status" value="1"/>
</dbReference>
<feature type="compositionally biased region" description="Gly residues" evidence="3">
    <location>
        <begin position="86"/>
        <end position="96"/>
    </location>
</feature>